<evidence type="ECO:0000313" key="1">
    <source>
        <dbReference type="EMBL" id="AZU04351.1"/>
    </source>
</evidence>
<protein>
    <submittedName>
        <fullName evidence="1">Uncharacterized protein</fullName>
    </submittedName>
</protein>
<dbReference type="EMBL" id="CP018911">
    <property type="protein sequence ID" value="AZU04351.1"/>
    <property type="molecule type" value="Genomic_DNA"/>
</dbReference>
<sequence>MPLSRRRFLGTAAATATAFAGLAALTGCNGAAPRNYLNQVRGYGPLRRDGRGLFDLPAGFSYTSFSETGQEMSDGLLVPGDHDGMACFPGASADHVILVRNHELNPGETEKSPFGQDHGLLDRIDPSYLYDTLPGGEPHLGGTTTIHYNLRTRRVEREFLSLAGTVNNCAGGPTPWGSWISCEETLMQQGSVARLDHGWNFEVPASATGLVEPIALRGMGRFRHEAVAVDPDTGIAYQTEDAEPGLFTRFIPDRRGEFWRGGKLQALALRGRPGADTRNWEDSADPIPVGETLDVVWVDLEAIHNPENDLAPRSIAAGAANFTRGEGAWFGEGELYFCCTDGGPAQIGQIWRYRPSPYEGTPREREAPGQLTLFVESTDARLLEKCDNITIAPWGDLIVVEDGDGEQFIRGVTPAGQLYTIGRNAAPDADGEYSEITGPCFSPDGTTLFFNVQKGPGRTFAVRGPWERRSLASV</sequence>
<accession>A0A3T0EAC3</accession>
<reference evidence="1 2" key="1">
    <citation type="submission" date="2016-12" db="EMBL/GenBank/DDBJ databases">
        <title>The genome of dimorphic prosthecate Glycocaulis alkaliphilus 6b-8t, isolated from crude oil dictates its adaptability in petroleum environments.</title>
        <authorList>
            <person name="Wu X.-L."/>
            <person name="Geng S."/>
        </authorList>
    </citation>
    <scope>NUCLEOTIDE SEQUENCE [LARGE SCALE GENOMIC DNA]</scope>
    <source>
        <strain evidence="1 2">6B-8</strain>
    </source>
</reference>
<dbReference type="OrthoDB" id="9801383at2"/>
<dbReference type="SUPFAM" id="SSF63829">
    <property type="entry name" value="Calcium-dependent phosphotriesterase"/>
    <property type="match status" value="1"/>
</dbReference>
<dbReference type="InterPro" id="IPR008557">
    <property type="entry name" value="PhoX"/>
</dbReference>
<proteinExistence type="predicted"/>
<dbReference type="PROSITE" id="PS51318">
    <property type="entry name" value="TAT"/>
    <property type="match status" value="1"/>
</dbReference>
<dbReference type="Pfam" id="PF05787">
    <property type="entry name" value="PhoX"/>
    <property type="match status" value="2"/>
</dbReference>
<evidence type="ECO:0000313" key="2">
    <source>
        <dbReference type="Proteomes" id="UP000286954"/>
    </source>
</evidence>
<gene>
    <name evidence="1" type="ORF">X907_1822</name>
</gene>
<dbReference type="PANTHER" id="PTHR35399:SF4">
    <property type="entry name" value="MEMBRANE PROTEIN"/>
    <property type="match status" value="1"/>
</dbReference>
<dbReference type="AlphaFoldDB" id="A0A3T0EAC3"/>
<dbReference type="KEGG" id="gak:X907_1822"/>
<dbReference type="PANTHER" id="PTHR35399">
    <property type="entry name" value="SLR8030 PROTEIN"/>
    <property type="match status" value="1"/>
</dbReference>
<keyword evidence="2" id="KW-1185">Reference proteome</keyword>
<dbReference type="RefSeq" id="WP_127567223.1">
    <property type="nucleotide sequence ID" value="NZ_BMFB01000003.1"/>
</dbReference>
<dbReference type="Proteomes" id="UP000286954">
    <property type="component" value="Chromosome"/>
</dbReference>
<dbReference type="PROSITE" id="PS51257">
    <property type="entry name" value="PROKAR_LIPOPROTEIN"/>
    <property type="match status" value="1"/>
</dbReference>
<organism evidence="1 2">
    <name type="scientific">Glycocaulis alkaliphilus</name>
    <dbReference type="NCBI Taxonomy" id="1434191"/>
    <lineage>
        <taxon>Bacteria</taxon>
        <taxon>Pseudomonadati</taxon>
        <taxon>Pseudomonadota</taxon>
        <taxon>Alphaproteobacteria</taxon>
        <taxon>Maricaulales</taxon>
        <taxon>Maricaulaceae</taxon>
        <taxon>Glycocaulis</taxon>
    </lineage>
</organism>
<dbReference type="InterPro" id="IPR006311">
    <property type="entry name" value="TAT_signal"/>
</dbReference>
<name>A0A3T0EAC3_9PROT</name>